<keyword evidence="1" id="KW-1133">Transmembrane helix</keyword>
<keyword evidence="1" id="KW-0812">Transmembrane</keyword>
<feature type="transmembrane region" description="Helical" evidence="1">
    <location>
        <begin position="125"/>
        <end position="146"/>
    </location>
</feature>
<sequence length="246" mass="28702">MNKQKTMTFSVLLWAAIILLQTAASILPAWQINISSSNVFEPWWQLIFYLLLCEIFQSFAKLMNRKGKFVPLIFYIIKIAASFLLIYSITSKTTFYFALIFIAYEFFQLLSIAKQFKFVESISYTLLNSFFKGMVFNLVIVVDRPFVFNLDLFKPFVISTALFLMLTSLIQGLYAYQRKKFPYLIMSFAALIMTYILIFNRVSVLTLVLFTISNFLMLYLFTKVSGFLSKEFFASAFVLISLLLYY</sequence>
<organism evidence="2 3">
    <name type="scientific">Vagococcus acidifermentans</name>
    <dbReference type="NCBI Taxonomy" id="564710"/>
    <lineage>
        <taxon>Bacteria</taxon>
        <taxon>Bacillati</taxon>
        <taxon>Bacillota</taxon>
        <taxon>Bacilli</taxon>
        <taxon>Lactobacillales</taxon>
        <taxon>Enterococcaceae</taxon>
        <taxon>Vagococcus</taxon>
    </lineage>
</organism>
<feature type="transmembrane region" description="Helical" evidence="1">
    <location>
        <begin position="95"/>
        <end position="113"/>
    </location>
</feature>
<accession>A0A430AUV4</accession>
<proteinExistence type="predicted"/>
<evidence type="ECO:0000313" key="3">
    <source>
        <dbReference type="Proteomes" id="UP000286773"/>
    </source>
</evidence>
<gene>
    <name evidence="2" type="ORF">CBF27_07720</name>
</gene>
<keyword evidence="3" id="KW-1185">Reference proteome</keyword>
<feature type="transmembrane region" description="Helical" evidence="1">
    <location>
        <begin position="228"/>
        <end position="245"/>
    </location>
</feature>
<feature type="transmembrane region" description="Helical" evidence="1">
    <location>
        <begin position="204"/>
        <end position="221"/>
    </location>
</feature>
<feature type="transmembrane region" description="Helical" evidence="1">
    <location>
        <begin position="152"/>
        <end position="174"/>
    </location>
</feature>
<feature type="transmembrane region" description="Helical" evidence="1">
    <location>
        <begin position="181"/>
        <end position="198"/>
    </location>
</feature>
<comment type="caution">
    <text evidence="2">The sequence shown here is derived from an EMBL/GenBank/DDBJ whole genome shotgun (WGS) entry which is preliminary data.</text>
</comment>
<dbReference type="AlphaFoldDB" id="A0A430AUV4"/>
<feature type="transmembrane region" description="Helical" evidence="1">
    <location>
        <begin position="43"/>
        <end position="60"/>
    </location>
</feature>
<name>A0A430AUV4_9ENTE</name>
<dbReference type="Proteomes" id="UP000286773">
    <property type="component" value="Unassembled WGS sequence"/>
</dbReference>
<feature type="transmembrane region" description="Helical" evidence="1">
    <location>
        <begin position="72"/>
        <end position="89"/>
    </location>
</feature>
<keyword evidence="1" id="KW-0472">Membrane</keyword>
<protein>
    <submittedName>
        <fullName evidence="2">Uncharacterized protein</fullName>
    </submittedName>
</protein>
<evidence type="ECO:0000256" key="1">
    <source>
        <dbReference type="SAM" id="Phobius"/>
    </source>
</evidence>
<evidence type="ECO:0000313" key="2">
    <source>
        <dbReference type="EMBL" id="RSU11837.1"/>
    </source>
</evidence>
<dbReference type="EMBL" id="NGKC01000007">
    <property type="protein sequence ID" value="RSU11837.1"/>
    <property type="molecule type" value="Genomic_DNA"/>
</dbReference>
<reference evidence="2 3" key="1">
    <citation type="submission" date="2017-05" db="EMBL/GenBank/DDBJ databases">
        <title>Vagococcus spp. assemblies.</title>
        <authorList>
            <person name="Gulvik C.A."/>
        </authorList>
    </citation>
    <scope>NUCLEOTIDE SEQUENCE [LARGE SCALE GENOMIC DNA]</scope>
    <source>
        <strain evidence="2 3">LMG 24798</strain>
    </source>
</reference>
<dbReference type="RefSeq" id="WP_126813745.1">
    <property type="nucleotide sequence ID" value="NZ_NGKC01000007.1"/>
</dbReference>